<dbReference type="GO" id="GO:0003677">
    <property type="term" value="F:DNA binding"/>
    <property type="evidence" value="ECO:0007669"/>
    <property type="project" value="UniProtKB-KW"/>
</dbReference>
<dbReference type="OrthoDB" id="4540587at2759"/>
<dbReference type="PANTHER" id="PTHR10322">
    <property type="entry name" value="DNA POLYMERASE CATALYTIC SUBUNIT"/>
    <property type="match status" value="1"/>
</dbReference>
<dbReference type="SMART" id="SM00486">
    <property type="entry name" value="POLBc"/>
    <property type="match status" value="1"/>
</dbReference>
<keyword evidence="2 7" id="KW-0808">Transferase</keyword>
<dbReference type="GO" id="GO:0000166">
    <property type="term" value="F:nucleotide binding"/>
    <property type="evidence" value="ECO:0007669"/>
    <property type="project" value="InterPro"/>
</dbReference>
<dbReference type="InterPro" id="IPR017964">
    <property type="entry name" value="DNA-dir_DNA_pol_B_CS"/>
</dbReference>
<evidence type="ECO:0000256" key="5">
    <source>
        <dbReference type="ARBA" id="ARBA00023125"/>
    </source>
</evidence>
<evidence type="ECO:0000256" key="3">
    <source>
        <dbReference type="ARBA" id="ARBA00022695"/>
    </source>
</evidence>
<accession>A0A0D2A5U5</accession>
<name>A0A0D2A5U5_9EURO</name>
<dbReference type="PROSITE" id="PS00116">
    <property type="entry name" value="DNA_POLYMERASE_B"/>
    <property type="match status" value="1"/>
</dbReference>
<dbReference type="STRING" id="215243.A0A0D2A5U5"/>
<feature type="non-terminal residue" evidence="9">
    <location>
        <position position="1"/>
    </location>
</feature>
<dbReference type="InterPro" id="IPR006172">
    <property type="entry name" value="DNA-dir_DNA_pol_B"/>
</dbReference>
<protein>
    <recommendedName>
        <fullName evidence="7">DNA polymerase</fullName>
        <ecNumber evidence="7">2.7.7.7</ecNumber>
    </recommendedName>
</protein>
<dbReference type="VEuPathDB" id="FungiDB:PV06_11923"/>
<dbReference type="InterPro" id="IPR043502">
    <property type="entry name" value="DNA/RNA_pol_sf"/>
</dbReference>
<dbReference type="HOGENOM" id="CLU_415102_0_0_1"/>
<evidence type="ECO:0000256" key="7">
    <source>
        <dbReference type="RuleBase" id="RU000442"/>
    </source>
</evidence>
<dbReference type="EMBL" id="KN847456">
    <property type="protein sequence ID" value="KIW35736.1"/>
    <property type="molecule type" value="Genomic_DNA"/>
</dbReference>
<reference evidence="9 10" key="1">
    <citation type="submission" date="2015-01" db="EMBL/GenBank/DDBJ databases">
        <title>The Genome Sequence of Exophiala oligosperma CBS72588.</title>
        <authorList>
            <consortium name="The Broad Institute Genomics Platform"/>
            <person name="Cuomo C."/>
            <person name="de Hoog S."/>
            <person name="Gorbushina A."/>
            <person name="Stielow B."/>
            <person name="Teixiera M."/>
            <person name="Abouelleil A."/>
            <person name="Chapman S.B."/>
            <person name="Priest M."/>
            <person name="Young S.K."/>
            <person name="Wortman J."/>
            <person name="Nusbaum C."/>
            <person name="Birren B."/>
        </authorList>
    </citation>
    <scope>NUCLEOTIDE SEQUENCE [LARGE SCALE GENOMIC DNA]</scope>
    <source>
        <strain evidence="9 10">CBS 72588</strain>
    </source>
</reference>
<dbReference type="SUPFAM" id="SSF56672">
    <property type="entry name" value="DNA/RNA polymerases"/>
    <property type="match status" value="1"/>
</dbReference>
<evidence type="ECO:0000256" key="1">
    <source>
        <dbReference type="ARBA" id="ARBA00005755"/>
    </source>
</evidence>
<dbReference type="GeneID" id="27363997"/>
<dbReference type="AlphaFoldDB" id="A0A0D2A5U5"/>
<dbReference type="GO" id="GO:0003887">
    <property type="term" value="F:DNA-directed DNA polymerase activity"/>
    <property type="evidence" value="ECO:0007669"/>
    <property type="project" value="UniProtKB-KW"/>
</dbReference>
<dbReference type="Gene3D" id="3.30.420.10">
    <property type="entry name" value="Ribonuclease H-like superfamily/Ribonuclease H"/>
    <property type="match status" value="1"/>
</dbReference>
<feature type="domain" description="DNA-directed DNA polymerase family B multifunctional" evidence="8">
    <location>
        <begin position="358"/>
        <end position="651"/>
    </location>
</feature>
<dbReference type="GO" id="GO:0006261">
    <property type="term" value="P:DNA-templated DNA replication"/>
    <property type="evidence" value="ECO:0007669"/>
    <property type="project" value="TreeGrafter"/>
</dbReference>
<keyword evidence="5 7" id="KW-0238">DNA-binding</keyword>
<evidence type="ECO:0000256" key="4">
    <source>
        <dbReference type="ARBA" id="ARBA00022932"/>
    </source>
</evidence>
<dbReference type="InterPro" id="IPR006134">
    <property type="entry name" value="DNA-dir_DNA_pol_B_multi_dom"/>
</dbReference>
<keyword evidence="10" id="KW-1185">Reference proteome</keyword>
<dbReference type="InterPro" id="IPR023211">
    <property type="entry name" value="DNA_pol_palm_dom_sf"/>
</dbReference>
<keyword evidence="3 7" id="KW-0548">Nucleotidyltransferase</keyword>
<keyword evidence="4 7" id="KW-0239">DNA-directed DNA polymerase</keyword>
<dbReference type="PRINTS" id="PR00106">
    <property type="entry name" value="DNAPOLB"/>
</dbReference>
<dbReference type="InterPro" id="IPR012337">
    <property type="entry name" value="RNaseH-like_sf"/>
</dbReference>
<dbReference type="SUPFAM" id="SSF53098">
    <property type="entry name" value="Ribonuclease H-like"/>
    <property type="match status" value="1"/>
</dbReference>
<comment type="catalytic activity">
    <reaction evidence="6 7">
        <text>DNA(n) + a 2'-deoxyribonucleoside 5'-triphosphate = DNA(n+1) + diphosphate</text>
        <dbReference type="Rhea" id="RHEA:22508"/>
        <dbReference type="Rhea" id="RHEA-COMP:17339"/>
        <dbReference type="Rhea" id="RHEA-COMP:17340"/>
        <dbReference type="ChEBI" id="CHEBI:33019"/>
        <dbReference type="ChEBI" id="CHEBI:61560"/>
        <dbReference type="ChEBI" id="CHEBI:173112"/>
        <dbReference type="EC" id="2.7.7.7"/>
    </reaction>
</comment>
<sequence length="723" mass="81379">YNTTEMEVTYTELRQLVENGERIRWCGTPVDGRVSVQLIKNDTARFVTIDVDKVFDDWKCVGVIRNGEAINPMENTGYAPHNRDIFATMRKASVLGINISGDCMTQCGKEYVPISGCTCGYDIELDLRSEERGGFPLPTVPILSVALWCTCGFRKFISTLDIPRDDCIRVYKNTDFVKVTIDLIKDHMPLWLVGWNCYSFDNTCLVCNAGDEYLKYFNKVKIGSASGIDYGYILDIPGVYNVDPLGYMQRNPSYADEFKDLSLQGVSSVINDRQKTEMPDLYKVLSPIEIMEYNMNDSALAADAWIKVSLIDEIPSLSLVSCAPIYDCVRHMTSVEARCPLTSEAMSRSLMIDWSAPEPMEKYEGGRVFEPIKGIHDEVVVCDFSAMYPTIMIDGRISPETVVVEPPDDHEYGDMWYCDNYIRVRLEDCIGRFPRTGSCIQRDILMKFSKIRNANKATNPKYAKTVKISSNAVYGTIGYQNSPMYSPVCSSSVTAIGRLCLERARDVFESNGLKVIYGDTDSCFVAATAVTTMKFNGDVIEHAQFCLDKLHELLATTPFFSMRMALECRYKRVLLLEKKKYCALMDNDKIKYKGMSIVRRDTLGICKFACEAVCSALLRSGSITAANELIAQIIANIVYSAIYNKLSHNDVSKVAKRDQKRSYVYMGSDNKERVVPIDMSSNVVTDYSKTYVLNSVKHEILRITSPCGLGSISEIMNRSSLLF</sequence>
<keyword evidence="7" id="KW-0235">DNA replication</keyword>
<organism evidence="9 10">
    <name type="scientific">Exophiala oligosperma</name>
    <dbReference type="NCBI Taxonomy" id="215243"/>
    <lineage>
        <taxon>Eukaryota</taxon>
        <taxon>Fungi</taxon>
        <taxon>Dikarya</taxon>
        <taxon>Ascomycota</taxon>
        <taxon>Pezizomycotina</taxon>
        <taxon>Eurotiomycetes</taxon>
        <taxon>Chaetothyriomycetidae</taxon>
        <taxon>Chaetothyriales</taxon>
        <taxon>Herpotrichiellaceae</taxon>
        <taxon>Exophiala</taxon>
    </lineage>
</organism>
<dbReference type="Gene3D" id="3.90.1600.10">
    <property type="entry name" value="Palm domain of DNA polymerase"/>
    <property type="match status" value="1"/>
</dbReference>
<evidence type="ECO:0000256" key="6">
    <source>
        <dbReference type="ARBA" id="ARBA00049244"/>
    </source>
</evidence>
<gene>
    <name evidence="9" type="ORF">PV06_11923</name>
</gene>
<dbReference type="Pfam" id="PF00136">
    <property type="entry name" value="DNA_pol_B"/>
    <property type="match status" value="1"/>
</dbReference>
<evidence type="ECO:0000313" key="10">
    <source>
        <dbReference type="Proteomes" id="UP000053342"/>
    </source>
</evidence>
<evidence type="ECO:0000256" key="2">
    <source>
        <dbReference type="ARBA" id="ARBA00022679"/>
    </source>
</evidence>
<dbReference type="EC" id="2.7.7.7" evidence="7"/>
<dbReference type="InterPro" id="IPR036397">
    <property type="entry name" value="RNaseH_sf"/>
</dbReference>
<dbReference type="InterPro" id="IPR050240">
    <property type="entry name" value="DNA_pol_type-B"/>
</dbReference>
<dbReference type="PANTHER" id="PTHR10322:SF23">
    <property type="entry name" value="DNA POLYMERASE DELTA CATALYTIC SUBUNIT"/>
    <property type="match status" value="1"/>
</dbReference>
<dbReference type="Proteomes" id="UP000053342">
    <property type="component" value="Unassembled WGS sequence"/>
</dbReference>
<evidence type="ECO:0000313" key="9">
    <source>
        <dbReference type="EMBL" id="KIW35736.1"/>
    </source>
</evidence>
<dbReference type="InterPro" id="IPR042087">
    <property type="entry name" value="DNA_pol_B_thumb"/>
</dbReference>
<comment type="similarity">
    <text evidence="1 7">Belongs to the DNA polymerase type-B family.</text>
</comment>
<dbReference type="RefSeq" id="XP_016255952.1">
    <property type="nucleotide sequence ID" value="XM_016413669.1"/>
</dbReference>
<dbReference type="Gene3D" id="1.10.287.690">
    <property type="entry name" value="Helix hairpin bin"/>
    <property type="match status" value="1"/>
</dbReference>
<dbReference type="Gene3D" id="1.10.132.60">
    <property type="entry name" value="DNA polymerase family B, C-terminal domain"/>
    <property type="match status" value="1"/>
</dbReference>
<proteinExistence type="inferred from homology"/>
<evidence type="ECO:0000259" key="8">
    <source>
        <dbReference type="Pfam" id="PF00136"/>
    </source>
</evidence>